<dbReference type="PANTHER" id="PTHR11360">
    <property type="entry name" value="MONOCARBOXYLATE TRANSPORTER"/>
    <property type="match status" value="1"/>
</dbReference>
<dbReference type="Gene3D" id="1.20.1250.20">
    <property type="entry name" value="MFS general substrate transporter like domains"/>
    <property type="match status" value="1"/>
</dbReference>
<dbReference type="InterPro" id="IPR050327">
    <property type="entry name" value="Proton-linked_MCT"/>
</dbReference>
<dbReference type="GO" id="GO:0008028">
    <property type="term" value="F:monocarboxylic acid transmembrane transporter activity"/>
    <property type="evidence" value="ECO:0007669"/>
    <property type="project" value="TreeGrafter"/>
</dbReference>
<evidence type="ECO:0000256" key="2">
    <source>
        <dbReference type="SAM" id="SignalP"/>
    </source>
</evidence>
<keyword evidence="1" id="KW-0812">Transmembrane</keyword>
<evidence type="ECO:0000313" key="3">
    <source>
        <dbReference type="EMBL" id="KAF0774065.1"/>
    </source>
</evidence>
<dbReference type="SUPFAM" id="SSF103473">
    <property type="entry name" value="MFS general substrate transporter"/>
    <property type="match status" value="1"/>
</dbReference>
<keyword evidence="2" id="KW-0732">Signal</keyword>
<dbReference type="OrthoDB" id="6628064at2759"/>
<keyword evidence="4" id="KW-1185">Reference proteome</keyword>
<keyword evidence="1" id="KW-1133">Transmembrane helix</keyword>
<reference evidence="3 4" key="1">
    <citation type="submission" date="2019-08" db="EMBL/GenBank/DDBJ databases">
        <title>Whole genome of Aphis craccivora.</title>
        <authorList>
            <person name="Voronova N.V."/>
            <person name="Shulinski R.S."/>
            <person name="Bandarenka Y.V."/>
            <person name="Zhorov D.G."/>
            <person name="Warner D."/>
        </authorList>
    </citation>
    <scope>NUCLEOTIDE SEQUENCE [LARGE SCALE GENOMIC DNA]</scope>
    <source>
        <strain evidence="3">180601</strain>
        <tissue evidence="3">Whole Body</tissue>
    </source>
</reference>
<sequence>MCFTLVFWLFIATPVPVKVEAIDDKVINTSSRRLKTVTKIWNVKNFEKIYQPSTLNNEIGYQQFWVGRFLSNVPMFSVTRPSNSVVYNLNWLYDEDRNHMLDVRNLTNLFKNGLIGSRPMYRDDVLFDGNVAFLDPDIKNVRTNRINYSEYVLSMTRICSVADVKEETCNTRCWKSTIAMNRVFQSMLHMPIWLNDEFILTAITEALVHAACFVPFMSIKGPVGQKLSAEAVITLIAGCCGLFAGRGLGYLLHEKSRKAVPLYHVGLTLMANGLALLMCAMATSDFAKMLPYFGLFGLFFGYYKSIQNVVLYSVFPVRKLNNIYGQISLVRAVSSFAGILIAGIHNSPIYK</sequence>
<feature type="transmembrane region" description="Helical" evidence="1">
    <location>
        <begin position="286"/>
        <end position="303"/>
    </location>
</feature>
<proteinExistence type="predicted"/>
<organism evidence="3 4">
    <name type="scientific">Aphis craccivora</name>
    <name type="common">Cowpea aphid</name>
    <dbReference type="NCBI Taxonomy" id="307492"/>
    <lineage>
        <taxon>Eukaryota</taxon>
        <taxon>Metazoa</taxon>
        <taxon>Ecdysozoa</taxon>
        <taxon>Arthropoda</taxon>
        <taxon>Hexapoda</taxon>
        <taxon>Insecta</taxon>
        <taxon>Pterygota</taxon>
        <taxon>Neoptera</taxon>
        <taxon>Paraneoptera</taxon>
        <taxon>Hemiptera</taxon>
        <taxon>Sternorrhyncha</taxon>
        <taxon>Aphidomorpha</taxon>
        <taxon>Aphidoidea</taxon>
        <taxon>Aphididae</taxon>
        <taxon>Aphidini</taxon>
        <taxon>Aphis</taxon>
        <taxon>Aphis</taxon>
    </lineage>
</organism>
<feature type="transmembrane region" description="Helical" evidence="1">
    <location>
        <begin position="231"/>
        <end position="253"/>
    </location>
</feature>
<name>A0A6G0ZR61_APHCR</name>
<feature type="chain" id="PRO_5026328018" evidence="2">
    <location>
        <begin position="22"/>
        <end position="351"/>
    </location>
</feature>
<feature type="transmembrane region" description="Helical" evidence="1">
    <location>
        <begin position="323"/>
        <end position="344"/>
    </location>
</feature>
<gene>
    <name evidence="3" type="ORF">FWK35_00003301</name>
</gene>
<dbReference type="AlphaFoldDB" id="A0A6G0ZR61"/>
<feature type="transmembrane region" description="Helical" evidence="1">
    <location>
        <begin position="259"/>
        <end position="279"/>
    </location>
</feature>
<evidence type="ECO:0000313" key="4">
    <source>
        <dbReference type="Proteomes" id="UP000478052"/>
    </source>
</evidence>
<dbReference type="Proteomes" id="UP000478052">
    <property type="component" value="Unassembled WGS sequence"/>
</dbReference>
<keyword evidence="1" id="KW-0472">Membrane</keyword>
<accession>A0A6G0ZR61</accession>
<comment type="caution">
    <text evidence="3">The sequence shown here is derived from an EMBL/GenBank/DDBJ whole genome shotgun (WGS) entry which is preliminary data.</text>
</comment>
<dbReference type="PANTHER" id="PTHR11360:SF284">
    <property type="entry name" value="EG:103B4.3 PROTEIN-RELATED"/>
    <property type="match status" value="1"/>
</dbReference>
<dbReference type="EMBL" id="VUJU01000011">
    <property type="protein sequence ID" value="KAF0774065.1"/>
    <property type="molecule type" value="Genomic_DNA"/>
</dbReference>
<protein>
    <submittedName>
        <fullName evidence="3">Uncharacterized protein</fullName>
    </submittedName>
</protein>
<dbReference type="InterPro" id="IPR036259">
    <property type="entry name" value="MFS_trans_sf"/>
</dbReference>
<feature type="signal peptide" evidence="2">
    <location>
        <begin position="1"/>
        <end position="21"/>
    </location>
</feature>
<evidence type="ECO:0000256" key="1">
    <source>
        <dbReference type="SAM" id="Phobius"/>
    </source>
</evidence>